<dbReference type="SUPFAM" id="SSF54695">
    <property type="entry name" value="POZ domain"/>
    <property type="match status" value="1"/>
</dbReference>
<evidence type="ECO:0000313" key="1">
    <source>
        <dbReference type="EMBL" id="KAF8883162.1"/>
    </source>
</evidence>
<keyword evidence="2" id="KW-1185">Reference proteome</keyword>
<dbReference type="OrthoDB" id="2593747at2759"/>
<reference evidence="1" key="1">
    <citation type="submission" date="2020-11" db="EMBL/GenBank/DDBJ databases">
        <authorList>
            <consortium name="DOE Joint Genome Institute"/>
            <person name="Ahrendt S."/>
            <person name="Riley R."/>
            <person name="Andreopoulos W."/>
            <person name="LaButti K."/>
            <person name="Pangilinan J."/>
            <person name="Ruiz-duenas F.J."/>
            <person name="Barrasa J.M."/>
            <person name="Sanchez-Garcia M."/>
            <person name="Camarero S."/>
            <person name="Miyauchi S."/>
            <person name="Serrano A."/>
            <person name="Linde D."/>
            <person name="Babiker R."/>
            <person name="Drula E."/>
            <person name="Ayuso-Fernandez I."/>
            <person name="Pacheco R."/>
            <person name="Padilla G."/>
            <person name="Ferreira P."/>
            <person name="Barriuso J."/>
            <person name="Kellner H."/>
            <person name="Castanera R."/>
            <person name="Alfaro M."/>
            <person name="Ramirez L."/>
            <person name="Pisabarro A.G."/>
            <person name="Kuo A."/>
            <person name="Tritt A."/>
            <person name="Lipzen A."/>
            <person name="He G."/>
            <person name="Yan M."/>
            <person name="Ng V."/>
            <person name="Cullen D."/>
            <person name="Martin F."/>
            <person name="Rosso M.-N."/>
            <person name="Henrissat B."/>
            <person name="Hibbett D."/>
            <person name="Martinez A.T."/>
            <person name="Grigoriev I.V."/>
        </authorList>
    </citation>
    <scope>NUCLEOTIDE SEQUENCE</scope>
    <source>
        <strain evidence="1">AH 44721</strain>
    </source>
</reference>
<sequence>MIGKGLSPSMKAPWFHTFTEAPSFLSFPPKAPLQHLINFNHSMAETTNSQNFFWGSVFFKVEQTLFCVPRCEFEQSSEVFENMFLFPSENPEGHTQEHPIVLEGYKADDFTCLLNVMYPRAKSLISGTSINLHLQKEEWVSMLKLSTIWSMTKIREYAIHRLSTNVTLTAVEKFHLARAHKVVTWFEEGLKSLSSLFNNDTICYNCDASLAADEELSFSGTGSPSGSNLDRIVSIRGIKCGRCSGNSFYSFSTIQCNSCSCSITPKSNVRVTPKNSLDNMIKEVFGTEIENCRWPWSTSVNMEQGVA</sequence>
<proteinExistence type="predicted"/>
<accession>A0A9P5NH56</accession>
<dbReference type="InterPro" id="IPR011333">
    <property type="entry name" value="SKP1/BTB/POZ_sf"/>
</dbReference>
<protein>
    <recommendedName>
        <fullName evidence="3">BTB domain-containing protein</fullName>
    </recommendedName>
</protein>
<dbReference type="AlphaFoldDB" id="A0A9P5NH56"/>
<evidence type="ECO:0000313" key="2">
    <source>
        <dbReference type="Proteomes" id="UP000724874"/>
    </source>
</evidence>
<gene>
    <name evidence="1" type="ORF">CPB84DRAFT_1827697</name>
</gene>
<dbReference type="Gene3D" id="3.30.710.10">
    <property type="entry name" value="Potassium Channel Kv1.1, Chain A"/>
    <property type="match status" value="1"/>
</dbReference>
<dbReference type="Proteomes" id="UP000724874">
    <property type="component" value="Unassembled WGS sequence"/>
</dbReference>
<name>A0A9P5NH56_GYMJU</name>
<dbReference type="EMBL" id="JADNYJ010000117">
    <property type="protein sequence ID" value="KAF8883162.1"/>
    <property type="molecule type" value="Genomic_DNA"/>
</dbReference>
<evidence type="ECO:0008006" key="3">
    <source>
        <dbReference type="Google" id="ProtNLM"/>
    </source>
</evidence>
<comment type="caution">
    <text evidence="1">The sequence shown here is derived from an EMBL/GenBank/DDBJ whole genome shotgun (WGS) entry which is preliminary data.</text>
</comment>
<organism evidence="1 2">
    <name type="scientific">Gymnopilus junonius</name>
    <name type="common">Spectacular rustgill mushroom</name>
    <name type="synonym">Gymnopilus spectabilis subsp. junonius</name>
    <dbReference type="NCBI Taxonomy" id="109634"/>
    <lineage>
        <taxon>Eukaryota</taxon>
        <taxon>Fungi</taxon>
        <taxon>Dikarya</taxon>
        <taxon>Basidiomycota</taxon>
        <taxon>Agaricomycotina</taxon>
        <taxon>Agaricomycetes</taxon>
        <taxon>Agaricomycetidae</taxon>
        <taxon>Agaricales</taxon>
        <taxon>Agaricineae</taxon>
        <taxon>Hymenogastraceae</taxon>
        <taxon>Gymnopilus</taxon>
    </lineage>
</organism>